<dbReference type="SUPFAM" id="SSF47459">
    <property type="entry name" value="HLH, helix-loop-helix DNA-binding domain"/>
    <property type="match status" value="1"/>
</dbReference>
<evidence type="ECO:0000313" key="3">
    <source>
        <dbReference type="Proteomes" id="UP001329430"/>
    </source>
</evidence>
<evidence type="ECO:0000259" key="1">
    <source>
        <dbReference type="PROSITE" id="PS50888"/>
    </source>
</evidence>
<dbReference type="GO" id="GO:0061564">
    <property type="term" value="P:axon development"/>
    <property type="evidence" value="ECO:0007669"/>
    <property type="project" value="TreeGrafter"/>
</dbReference>
<dbReference type="SMART" id="SM00353">
    <property type="entry name" value="HLH"/>
    <property type="match status" value="1"/>
</dbReference>
<gene>
    <name evidence="2" type="ORF">RI129_009030</name>
</gene>
<dbReference type="GO" id="GO:0045944">
    <property type="term" value="P:positive regulation of transcription by RNA polymerase II"/>
    <property type="evidence" value="ECO:0007669"/>
    <property type="project" value="TreeGrafter"/>
</dbReference>
<dbReference type="InterPro" id="IPR050359">
    <property type="entry name" value="bHLH_transcription_factors"/>
</dbReference>
<dbReference type="PANTHER" id="PTHR19290">
    <property type="entry name" value="BASIC HELIX-LOOP-HELIX PROTEIN NEUROGENIN-RELATED"/>
    <property type="match status" value="1"/>
</dbReference>
<accession>A0AAN7ZKM7</accession>
<organism evidence="2 3">
    <name type="scientific">Pyrocoelia pectoralis</name>
    <dbReference type="NCBI Taxonomy" id="417401"/>
    <lineage>
        <taxon>Eukaryota</taxon>
        <taxon>Metazoa</taxon>
        <taxon>Ecdysozoa</taxon>
        <taxon>Arthropoda</taxon>
        <taxon>Hexapoda</taxon>
        <taxon>Insecta</taxon>
        <taxon>Pterygota</taxon>
        <taxon>Neoptera</taxon>
        <taxon>Endopterygota</taxon>
        <taxon>Coleoptera</taxon>
        <taxon>Polyphaga</taxon>
        <taxon>Elateriformia</taxon>
        <taxon>Elateroidea</taxon>
        <taxon>Lampyridae</taxon>
        <taxon>Lampyrinae</taxon>
        <taxon>Pyrocoelia</taxon>
    </lineage>
</organism>
<dbReference type="InterPro" id="IPR011598">
    <property type="entry name" value="bHLH_dom"/>
</dbReference>
<dbReference type="CDD" id="cd11427">
    <property type="entry name" value="bHLH_TS_NeuroD"/>
    <property type="match status" value="1"/>
</dbReference>
<dbReference type="GO" id="GO:0070888">
    <property type="term" value="F:E-box binding"/>
    <property type="evidence" value="ECO:0007669"/>
    <property type="project" value="TreeGrafter"/>
</dbReference>
<dbReference type="GO" id="GO:0046983">
    <property type="term" value="F:protein dimerization activity"/>
    <property type="evidence" value="ECO:0007669"/>
    <property type="project" value="InterPro"/>
</dbReference>
<dbReference type="Gene3D" id="4.10.280.10">
    <property type="entry name" value="Helix-loop-helix DNA-binding domain"/>
    <property type="match status" value="1"/>
</dbReference>
<name>A0AAN7ZKM7_9COLE</name>
<dbReference type="Proteomes" id="UP001329430">
    <property type="component" value="Chromosome 6"/>
</dbReference>
<dbReference type="InterPro" id="IPR036638">
    <property type="entry name" value="HLH_DNA-bd_sf"/>
</dbReference>
<dbReference type="Pfam" id="PF00010">
    <property type="entry name" value="HLH"/>
    <property type="match status" value="1"/>
</dbReference>
<sequence>MERCHLLKIRKEEKSRVLKMRIRRTKANARERDRMHGLNAALDRLRCHIPIQQTTTDIHSTSQKLSKIETLRLARNYICAMSLTLEEGKPMSLQRFAKMLSKELSQTTANLLSAAIMGYSARNEMYYTNLCFDASNEGYYKPYINIDELTASKQTVDIDDSAYNYSCYRTHFDTLVPSTEGMHYWGNNYFSNEMLPSYQKNCIYNSYGSKTFPVHY</sequence>
<protein>
    <recommendedName>
        <fullName evidence="1">BHLH domain-containing protein</fullName>
    </recommendedName>
</protein>
<comment type="caution">
    <text evidence="2">The sequence shown here is derived from an EMBL/GenBank/DDBJ whole genome shotgun (WGS) entry which is preliminary data.</text>
</comment>
<dbReference type="GO" id="GO:0000981">
    <property type="term" value="F:DNA-binding transcription factor activity, RNA polymerase II-specific"/>
    <property type="evidence" value="ECO:0007669"/>
    <property type="project" value="TreeGrafter"/>
</dbReference>
<dbReference type="GO" id="GO:0007423">
    <property type="term" value="P:sensory organ development"/>
    <property type="evidence" value="ECO:0007669"/>
    <property type="project" value="TreeGrafter"/>
</dbReference>
<proteinExistence type="predicted"/>
<dbReference type="EMBL" id="JAVRBK010000006">
    <property type="protein sequence ID" value="KAK5642863.1"/>
    <property type="molecule type" value="Genomic_DNA"/>
</dbReference>
<dbReference type="AlphaFoldDB" id="A0AAN7ZKM7"/>
<dbReference type="GO" id="GO:0005634">
    <property type="term" value="C:nucleus"/>
    <property type="evidence" value="ECO:0007669"/>
    <property type="project" value="TreeGrafter"/>
</dbReference>
<reference evidence="2 3" key="1">
    <citation type="journal article" date="2024" name="Insects">
        <title>An Improved Chromosome-Level Genome Assembly of the Firefly Pyrocoelia pectoralis.</title>
        <authorList>
            <person name="Fu X."/>
            <person name="Meyer-Rochow V.B."/>
            <person name="Ballantyne L."/>
            <person name="Zhu X."/>
        </authorList>
    </citation>
    <scope>NUCLEOTIDE SEQUENCE [LARGE SCALE GENOMIC DNA]</scope>
    <source>
        <strain evidence="2">XCY_ONT2</strain>
    </source>
</reference>
<dbReference type="PROSITE" id="PS50888">
    <property type="entry name" value="BHLH"/>
    <property type="match status" value="1"/>
</dbReference>
<dbReference type="PANTHER" id="PTHR19290:SF134">
    <property type="entry name" value="NEUROGENIC DIFFERENTIATION FACTOR 1"/>
    <property type="match status" value="1"/>
</dbReference>
<feature type="domain" description="BHLH" evidence="1">
    <location>
        <begin position="22"/>
        <end position="81"/>
    </location>
</feature>
<evidence type="ECO:0000313" key="2">
    <source>
        <dbReference type="EMBL" id="KAK5642863.1"/>
    </source>
</evidence>
<keyword evidence="3" id="KW-1185">Reference proteome</keyword>